<sequence>MYPVIGLEGNCDSVAFEAAWRATPQTRMIVREHKALSGVALRSLCVQHHLFERSQMARRTSTVGVARHTVNLDGMWHEALQGSIVLFKSVRRAEEAEPLVPPTSGAWRRRRDNGGRERIMIQTATMEGLFIPPIRAADHIGKARRPGVPQAAQIKGPINALIVPERPNHIAQPMLDSHPRVKMLEAMDSRQPEALWLFEWQTNNGQAGYCPSQVESALRMNAVVRS</sequence>
<dbReference type="EMBL" id="ML213503">
    <property type="protein sequence ID" value="TFK56464.1"/>
    <property type="molecule type" value="Genomic_DNA"/>
</dbReference>
<reference evidence="1 2" key="1">
    <citation type="journal article" date="2019" name="Nat. Ecol. Evol.">
        <title>Megaphylogeny resolves global patterns of mushroom evolution.</title>
        <authorList>
            <person name="Varga T."/>
            <person name="Krizsan K."/>
            <person name="Foldi C."/>
            <person name="Dima B."/>
            <person name="Sanchez-Garcia M."/>
            <person name="Sanchez-Ramirez S."/>
            <person name="Szollosi G.J."/>
            <person name="Szarkandi J.G."/>
            <person name="Papp V."/>
            <person name="Albert L."/>
            <person name="Andreopoulos W."/>
            <person name="Angelini C."/>
            <person name="Antonin V."/>
            <person name="Barry K.W."/>
            <person name="Bougher N.L."/>
            <person name="Buchanan P."/>
            <person name="Buyck B."/>
            <person name="Bense V."/>
            <person name="Catcheside P."/>
            <person name="Chovatia M."/>
            <person name="Cooper J."/>
            <person name="Damon W."/>
            <person name="Desjardin D."/>
            <person name="Finy P."/>
            <person name="Geml J."/>
            <person name="Haridas S."/>
            <person name="Hughes K."/>
            <person name="Justo A."/>
            <person name="Karasinski D."/>
            <person name="Kautmanova I."/>
            <person name="Kiss B."/>
            <person name="Kocsube S."/>
            <person name="Kotiranta H."/>
            <person name="LaButti K.M."/>
            <person name="Lechner B.E."/>
            <person name="Liimatainen K."/>
            <person name="Lipzen A."/>
            <person name="Lukacs Z."/>
            <person name="Mihaltcheva S."/>
            <person name="Morgado L.N."/>
            <person name="Niskanen T."/>
            <person name="Noordeloos M.E."/>
            <person name="Ohm R.A."/>
            <person name="Ortiz-Santana B."/>
            <person name="Ovrebo C."/>
            <person name="Racz N."/>
            <person name="Riley R."/>
            <person name="Savchenko A."/>
            <person name="Shiryaev A."/>
            <person name="Soop K."/>
            <person name="Spirin V."/>
            <person name="Szebenyi C."/>
            <person name="Tomsovsky M."/>
            <person name="Tulloss R.E."/>
            <person name="Uehling J."/>
            <person name="Grigoriev I.V."/>
            <person name="Vagvolgyi C."/>
            <person name="Papp T."/>
            <person name="Martin F.M."/>
            <person name="Miettinen O."/>
            <person name="Hibbett D.S."/>
            <person name="Nagy L.G."/>
        </authorList>
    </citation>
    <scope>NUCLEOTIDE SEQUENCE [LARGE SCALE GENOMIC DNA]</scope>
    <source>
        <strain evidence="1 2">OMC1185</strain>
    </source>
</reference>
<protein>
    <submittedName>
        <fullName evidence="1">Uncharacterized protein</fullName>
    </submittedName>
</protein>
<evidence type="ECO:0000313" key="1">
    <source>
        <dbReference type="EMBL" id="TFK56464.1"/>
    </source>
</evidence>
<dbReference type="AlphaFoldDB" id="A0A5C3NFE7"/>
<gene>
    <name evidence="1" type="ORF">OE88DRAFT_1640409</name>
</gene>
<organism evidence="1 2">
    <name type="scientific">Heliocybe sulcata</name>
    <dbReference type="NCBI Taxonomy" id="5364"/>
    <lineage>
        <taxon>Eukaryota</taxon>
        <taxon>Fungi</taxon>
        <taxon>Dikarya</taxon>
        <taxon>Basidiomycota</taxon>
        <taxon>Agaricomycotina</taxon>
        <taxon>Agaricomycetes</taxon>
        <taxon>Gloeophyllales</taxon>
        <taxon>Gloeophyllaceae</taxon>
        <taxon>Heliocybe</taxon>
    </lineage>
</organism>
<keyword evidence="2" id="KW-1185">Reference proteome</keyword>
<evidence type="ECO:0000313" key="2">
    <source>
        <dbReference type="Proteomes" id="UP000305948"/>
    </source>
</evidence>
<proteinExistence type="predicted"/>
<accession>A0A5C3NFE7</accession>
<dbReference type="Proteomes" id="UP000305948">
    <property type="component" value="Unassembled WGS sequence"/>
</dbReference>
<name>A0A5C3NFE7_9AGAM</name>